<evidence type="ECO:0000313" key="3">
    <source>
        <dbReference type="Proteomes" id="UP000005710"/>
    </source>
</evidence>
<dbReference type="Pfam" id="PF13302">
    <property type="entry name" value="Acetyltransf_3"/>
    <property type="match status" value="1"/>
</dbReference>
<comment type="caution">
    <text evidence="2">The sequence shown here is derived from an EMBL/GenBank/DDBJ whole genome shotgun (WGS) entry which is preliminary data.</text>
</comment>
<dbReference type="PROSITE" id="PS51186">
    <property type="entry name" value="GNAT"/>
    <property type="match status" value="1"/>
</dbReference>
<keyword evidence="2" id="KW-0687">Ribonucleoprotein</keyword>
<protein>
    <submittedName>
        <fullName evidence="2">Acetyltransferase, ribosomal protein N-acetylase</fullName>
    </submittedName>
</protein>
<reference evidence="2" key="1">
    <citation type="submission" date="2010-10" db="EMBL/GenBank/DDBJ databases">
        <authorList>
            <consortium name="US DOE Joint Genome Institute (JGI-PGF)"/>
            <person name="Lucas S."/>
            <person name="Copeland A."/>
            <person name="Lapidus A."/>
            <person name="Bruce D."/>
            <person name="Goodwin L."/>
            <person name="Pitluck S."/>
            <person name="Kyrpides N."/>
            <person name="Mavromatis K."/>
            <person name="Detter J.C."/>
            <person name="Han C."/>
            <person name="Land M."/>
            <person name="Hauser L."/>
            <person name="Markowitz V."/>
            <person name="Cheng J.-F."/>
            <person name="Hugenholtz P."/>
            <person name="Woyke T."/>
            <person name="Wu D."/>
            <person name="Pukall R."/>
            <person name="Wahrenburg C."/>
            <person name="Brambilla E."/>
            <person name="Klenk H.-P."/>
            <person name="Eisen J.A."/>
        </authorList>
    </citation>
    <scope>NUCLEOTIDE SEQUENCE [LARGE SCALE GENOMIC DNA]</scope>
    <source>
        <strain evidence="2">DSM 13965</strain>
    </source>
</reference>
<dbReference type="EMBL" id="AENY02000002">
    <property type="protein sequence ID" value="EKP94919.1"/>
    <property type="molecule type" value="Genomic_DNA"/>
</dbReference>
<dbReference type="eggNOG" id="COG1670">
    <property type="taxonomic scope" value="Bacteria"/>
</dbReference>
<feature type="domain" description="N-acetyltransferase" evidence="1">
    <location>
        <begin position="10"/>
        <end position="170"/>
    </location>
</feature>
<dbReference type="OrthoDB" id="9795206at2"/>
<name>K6Q1R0_9FIRM</name>
<dbReference type="STRING" id="867903.ThesuDRAFT_00641"/>
<accession>K6Q1R0</accession>
<dbReference type="InterPro" id="IPR000182">
    <property type="entry name" value="GNAT_dom"/>
</dbReference>
<dbReference type="PANTHER" id="PTHR43415:SF3">
    <property type="entry name" value="GNAT-FAMILY ACETYLTRANSFERASE"/>
    <property type="match status" value="1"/>
</dbReference>
<dbReference type="RefSeq" id="WP_006902914.1">
    <property type="nucleotide sequence ID" value="NZ_JH976535.1"/>
</dbReference>
<dbReference type="GO" id="GO:0005840">
    <property type="term" value="C:ribosome"/>
    <property type="evidence" value="ECO:0007669"/>
    <property type="project" value="UniProtKB-KW"/>
</dbReference>
<sequence length="192" mass="20750">MTVQIRGQRVVLTPLTPADLAWLVHWERDPAVARFAGQRFDSLAAACTWWQAAQADPRHVVLAVRLPSGQVIGDVELVEINWGRREAELRIRIGDPRYRGRGLGRDAVRAAARYAAGIGLKQLFLRVDVRNVAALRCYRAAGFRSRGRFTAGRRKADGLADMYLMVRALDAGPGGGAGIGPAAAGPRAAAAD</sequence>
<dbReference type="InterPro" id="IPR016181">
    <property type="entry name" value="Acyl_CoA_acyltransferase"/>
</dbReference>
<proteinExistence type="predicted"/>
<dbReference type="PANTHER" id="PTHR43415">
    <property type="entry name" value="SPERMIDINE N(1)-ACETYLTRANSFERASE"/>
    <property type="match status" value="1"/>
</dbReference>
<dbReference type="HOGENOM" id="CLU_013985_3_2_9"/>
<dbReference type="AlphaFoldDB" id="K6Q1R0"/>
<gene>
    <name evidence="2" type="ORF">ThesuDRAFT_00641</name>
</gene>
<keyword evidence="2" id="KW-0689">Ribosomal protein</keyword>
<keyword evidence="3" id="KW-1185">Reference proteome</keyword>
<evidence type="ECO:0000259" key="1">
    <source>
        <dbReference type="PROSITE" id="PS51186"/>
    </source>
</evidence>
<dbReference type="Proteomes" id="UP000005710">
    <property type="component" value="Unassembled WGS sequence"/>
</dbReference>
<dbReference type="SUPFAM" id="SSF55729">
    <property type="entry name" value="Acyl-CoA N-acyltransferases (Nat)"/>
    <property type="match status" value="1"/>
</dbReference>
<organism evidence="2 3">
    <name type="scientific">Thermaerobacter subterraneus DSM 13965</name>
    <dbReference type="NCBI Taxonomy" id="867903"/>
    <lineage>
        <taxon>Bacteria</taxon>
        <taxon>Bacillati</taxon>
        <taxon>Bacillota</taxon>
        <taxon>Clostridia</taxon>
        <taxon>Eubacteriales</taxon>
        <taxon>Clostridiales Family XVII. Incertae Sedis</taxon>
        <taxon>Thermaerobacter</taxon>
    </lineage>
</organism>
<dbReference type="GO" id="GO:0016747">
    <property type="term" value="F:acyltransferase activity, transferring groups other than amino-acyl groups"/>
    <property type="evidence" value="ECO:0007669"/>
    <property type="project" value="InterPro"/>
</dbReference>
<evidence type="ECO:0000313" key="2">
    <source>
        <dbReference type="EMBL" id="EKP94919.1"/>
    </source>
</evidence>
<reference evidence="2" key="2">
    <citation type="submission" date="2012-10" db="EMBL/GenBank/DDBJ databases">
        <title>Improved high-quality draft of Thermaerobacter subterraneus C21, DSM 13965.</title>
        <authorList>
            <consortium name="DOE Joint Genome Institute"/>
            <person name="Eisen J."/>
            <person name="Huntemann M."/>
            <person name="Wei C.-L."/>
            <person name="Han J."/>
            <person name="Detter J.C."/>
            <person name="Han C."/>
            <person name="Tapia R."/>
            <person name="Chen A."/>
            <person name="Kyrpides N."/>
            <person name="Mavromatis K."/>
            <person name="Markowitz V."/>
            <person name="Szeto E."/>
            <person name="Ivanova N."/>
            <person name="Mikhailova N."/>
            <person name="Ovchinnikova G."/>
            <person name="Pagani I."/>
            <person name="Pati A."/>
            <person name="Goodwin L."/>
            <person name="Nordberg H.P."/>
            <person name="Cantor M.N."/>
            <person name="Hua S.X."/>
            <person name="Woyke T."/>
            <person name="Eisen J."/>
            <person name="Klenk H.-P."/>
        </authorList>
    </citation>
    <scope>NUCLEOTIDE SEQUENCE [LARGE SCALE GENOMIC DNA]</scope>
    <source>
        <strain evidence="2">DSM 13965</strain>
    </source>
</reference>
<dbReference type="Gene3D" id="3.40.630.30">
    <property type="match status" value="1"/>
</dbReference>